<dbReference type="Proteomes" id="UP001605036">
    <property type="component" value="Unassembled WGS sequence"/>
</dbReference>
<keyword evidence="2" id="KW-1185">Reference proteome</keyword>
<dbReference type="EMBL" id="JBHFFA010000002">
    <property type="protein sequence ID" value="KAL2642992.1"/>
    <property type="molecule type" value="Genomic_DNA"/>
</dbReference>
<sequence>MGGKKKKEFAQLEQTKIKELRYATSQASKEGNGAGEGRPYALVAWPARSHPKEPTRITDSSRVKGVADLGVGVRYLAIALPQIPIQAAEDSGLRRSAIAMVALGRMDQAAESTLRASLFRIDPWLRPKTNAFAALGHNGLVPALPLSREKGNVLLRIGHYTPGVKRSLLLSTTGSPTTGDLSGGGRS</sequence>
<organism evidence="1 2">
    <name type="scientific">Riccia fluitans</name>
    <dbReference type="NCBI Taxonomy" id="41844"/>
    <lineage>
        <taxon>Eukaryota</taxon>
        <taxon>Viridiplantae</taxon>
        <taxon>Streptophyta</taxon>
        <taxon>Embryophyta</taxon>
        <taxon>Marchantiophyta</taxon>
        <taxon>Marchantiopsida</taxon>
        <taxon>Marchantiidae</taxon>
        <taxon>Marchantiales</taxon>
        <taxon>Ricciaceae</taxon>
        <taxon>Riccia</taxon>
    </lineage>
</organism>
<proteinExistence type="predicted"/>
<comment type="caution">
    <text evidence="1">The sequence shown here is derived from an EMBL/GenBank/DDBJ whole genome shotgun (WGS) entry which is preliminary data.</text>
</comment>
<accession>A0ABD1Z9J6</accession>
<name>A0ABD1Z9J6_9MARC</name>
<gene>
    <name evidence="1" type="ORF">R1flu_010579</name>
</gene>
<evidence type="ECO:0000313" key="1">
    <source>
        <dbReference type="EMBL" id="KAL2642992.1"/>
    </source>
</evidence>
<reference evidence="1 2" key="1">
    <citation type="submission" date="2024-09" db="EMBL/GenBank/DDBJ databases">
        <title>Chromosome-scale assembly of Riccia fluitans.</title>
        <authorList>
            <person name="Paukszto L."/>
            <person name="Sawicki J."/>
            <person name="Karawczyk K."/>
            <person name="Piernik-Szablinska J."/>
            <person name="Szczecinska M."/>
            <person name="Mazdziarz M."/>
        </authorList>
    </citation>
    <scope>NUCLEOTIDE SEQUENCE [LARGE SCALE GENOMIC DNA]</scope>
    <source>
        <strain evidence="1">Rf_01</strain>
        <tissue evidence="1">Aerial parts of the thallus</tissue>
    </source>
</reference>
<evidence type="ECO:0000313" key="2">
    <source>
        <dbReference type="Proteomes" id="UP001605036"/>
    </source>
</evidence>
<dbReference type="AlphaFoldDB" id="A0ABD1Z9J6"/>
<protein>
    <submittedName>
        <fullName evidence="1">Uncharacterized protein</fullName>
    </submittedName>
</protein>